<comment type="caution">
    <text evidence="1">Lacks conserved residue(s) required for the propagation of feature annotation.</text>
</comment>
<dbReference type="Proteomes" id="UP000516173">
    <property type="component" value="Chromosome"/>
</dbReference>
<dbReference type="InterPro" id="IPR037217">
    <property type="entry name" value="Trp/Indoleamine_2_3_dOase-like"/>
</dbReference>
<feature type="binding site" evidence="1">
    <location>
        <position position="253"/>
    </location>
    <ligand>
        <name>substrate</name>
    </ligand>
</feature>
<proteinExistence type="inferred from homology"/>
<evidence type="ECO:0000313" key="3">
    <source>
        <dbReference type="Proteomes" id="UP000516173"/>
    </source>
</evidence>
<comment type="cofactor">
    <cofactor evidence="1">
        <name>heme</name>
        <dbReference type="ChEBI" id="CHEBI:30413"/>
    </cofactor>
    <text evidence="1">Binds 1 heme group per subunit.</text>
</comment>
<reference evidence="2 3" key="1">
    <citation type="submission" date="2020-08" db="EMBL/GenBank/DDBJ databases">
        <title>Genome Sequencing of Nocardia wallacei strain FMUON74 and assembly.</title>
        <authorList>
            <person name="Toyokawa M."/>
            <person name="Uesaka K."/>
        </authorList>
    </citation>
    <scope>NUCLEOTIDE SEQUENCE [LARGE SCALE GENOMIC DNA]</scope>
    <source>
        <strain evidence="2 3">FMUON74</strain>
    </source>
</reference>
<dbReference type="GO" id="GO:0046872">
    <property type="term" value="F:metal ion binding"/>
    <property type="evidence" value="ECO:0007669"/>
    <property type="project" value="UniProtKB-KW"/>
</dbReference>
<dbReference type="Pfam" id="PF03301">
    <property type="entry name" value="Trp_dioxygenase"/>
    <property type="match status" value="2"/>
</dbReference>
<keyword evidence="1 2" id="KW-0223">Dioxygenase</keyword>
<keyword evidence="1" id="KW-0349">Heme</keyword>
<dbReference type="EMBL" id="AP023396">
    <property type="protein sequence ID" value="BCK55931.1"/>
    <property type="molecule type" value="Genomic_DNA"/>
</dbReference>
<dbReference type="GO" id="GO:0019442">
    <property type="term" value="P:L-tryptophan catabolic process to acetyl-CoA"/>
    <property type="evidence" value="ECO:0007669"/>
    <property type="project" value="TreeGrafter"/>
</dbReference>
<dbReference type="EC" id="1.13.11.11" evidence="1"/>
<feature type="binding site" description="axial binding residue" evidence="1">
    <location>
        <position position="239"/>
    </location>
    <ligand>
        <name>heme</name>
        <dbReference type="ChEBI" id="CHEBI:30413"/>
    </ligand>
    <ligandPart>
        <name>Fe</name>
        <dbReference type="ChEBI" id="CHEBI:18248"/>
    </ligandPart>
</feature>
<dbReference type="InterPro" id="IPR004981">
    <property type="entry name" value="Trp_2_3_dOase"/>
</dbReference>
<dbReference type="PANTHER" id="PTHR10138">
    <property type="entry name" value="TRYPTOPHAN 2,3-DIOXYGENASE"/>
    <property type="match status" value="1"/>
</dbReference>
<dbReference type="Gene3D" id="1.20.58.480">
    <property type="match status" value="1"/>
</dbReference>
<comment type="similarity">
    <text evidence="1">Belongs to the tryptophan 2,3-dioxygenase family.</text>
</comment>
<dbReference type="HAMAP" id="MF_01972">
    <property type="entry name" value="T23O"/>
    <property type="match status" value="1"/>
</dbReference>
<keyword evidence="1" id="KW-0479">Metal-binding</keyword>
<gene>
    <name evidence="1 2" type="primary">kynA</name>
    <name evidence="2" type="ORF">NWFMUON74_37030</name>
</gene>
<dbReference type="PANTHER" id="PTHR10138:SF0">
    <property type="entry name" value="TRYPTOPHAN 2,3-DIOXYGENASE"/>
    <property type="match status" value="1"/>
</dbReference>
<accession>A0A7G1KM77</accession>
<keyword evidence="1" id="KW-0823">Tryptophan catabolism</keyword>
<comment type="function">
    <text evidence="1">Heme-dependent dioxygenase that catalyzes the oxidative cleavage of the L-tryptophan (L-Trp) pyrrole ring and converts L-tryptophan to N-formyl-L-kynurenine. Catalyzes the oxidative cleavage of the indole moiety.</text>
</comment>
<comment type="catalytic activity">
    <reaction evidence="1">
        <text>L-tryptophan + O2 = N-formyl-L-kynurenine</text>
        <dbReference type="Rhea" id="RHEA:24536"/>
        <dbReference type="ChEBI" id="CHEBI:15379"/>
        <dbReference type="ChEBI" id="CHEBI:57912"/>
        <dbReference type="ChEBI" id="CHEBI:58629"/>
        <dbReference type="EC" id="1.13.11.11"/>
    </reaction>
</comment>
<keyword evidence="3" id="KW-1185">Reference proteome</keyword>
<dbReference type="UniPathway" id="UPA00333">
    <property type="reaction ID" value="UER00453"/>
</dbReference>
<feature type="binding site" evidence="1">
    <location>
        <position position="116"/>
    </location>
    <ligand>
        <name>substrate</name>
    </ligand>
</feature>
<dbReference type="GO" id="GO:0019441">
    <property type="term" value="P:L-tryptophan catabolic process to kynurenine"/>
    <property type="evidence" value="ECO:0007669"/>
    <property type="project" value="UniProtKB-UniRule"/>
</dbReference>
<dbReference type="SUPFAM" id="SSF140959">
    <property type="entry name" value="Indolic compounds 2,3-dioxygenase-like"/>
    <property type="match status" value="1"/>
</dbReference>
<keyword evidence="1" id="KW-0408">Iron</keyword>
<protein>
    <recommendedName>
        <fullName evidence="1">Tryptophan 2,3-dioxygenase</fullName>
        <shortName evidence="1">TDO</shortName>
        <ecNumber evidence="1">1.13.11.11</ecNumber>
    </recommendedName>
    <alternativeName>
        <fullName evidence="1">Tryptamin 2,3-dioxygenase</fullName>
    </alternativeName>
    <alternativeName>
        <fullName evidence="1">Tryptophan oxygenase</fullName>
        <shortName evidence="1">TO</shortName>
        <shortName evidence="1">TRPO</shortName>
    </alternativeName>
    <alternativeName>
        <fullName evidence="1">Tryptophan pyrrolase</fullName>
    </alternativeName>
    <alternativeName>
        <fullName evidence="1">Tryptophanase</fullName>
    </alternativeName>
</protein>
<dbReference type="GeneID" id="80348224"/>
<sequence length="281" mass="32014">MTEPPDRPRTCPVAGGVQSPPAPGYVTYARMDRLHELAEPRTDSAQELSFILLSHVKELLFRMVYVDVDQARDRLRAGDADQACRALERTVRSQRILVMTWEGINAISADEFLAFRDVLGDASGVQSFMYRTLEFALGNKTPAMVRTASAQAGRYPDLRAELAAPSLYDETLRFLARRGHAVPDTLCARDFREQYAAHPAVEDVWLRIYRAPRSYPDEYRVAELLTEVAFQFSHWRATHLLVVERKLGRKSGTGGTDGVDWLRAVNEHRFFPELWSMRTRL</sequence>
<dbReference type="KEGG" id="nwl:NWFMUON74_37030"/>
<dbReference type="GO" id="GO:0020037">
    <property type="term" value="F:heme binding"/>
    <property type="evidence" value="ECO:0007669"/>
    <property type="project" value="UniProtKB-UniRule"/>
</dbReference>
<name>A0A7G1KM77_9NOCA</name>
<comment type="pathway">
    <text evidence="1">Amino-acid degradation; L-tryptophan degradation via kynurenine pathway; L-kynurenine from L-tryptophan: step 1/2.</text>
</comment>
<evidence type="ECO:0000256" key="1">
    <source>
        <dbReference type="HAMAP-Rule" id="MF_01972"/>
    </source>
</evidence>
<organism evidence="2 3">
    <name type="scientific">Nocardia wallacei</name>
    <dbReference type="NCBI Taxonomy" id="480035"/>
    <lineage>
        <taxon>Bacteria</taxon>
        <taxon>Bacillati</taxon>
        <taxon>Actinomycetota</taxon>
        <taxon>Actinomycetes</taxon>
        <taxon>Mycobacteriales</taxon>
        <taxon>Nocardiaceae</taxon>
        <taxon>Nocardia</taxon>
    </lineage>
</organism>
<dbReference type="RefSeq" id="WP_187683097.1">
    <property type="nucleotide sequence ID" value="NZ_AP023396.1"/>
</dbReference>
<dbReference type="AlphaFoldDB" id="A0A7G1KM77"/>
<evidence type="ECO:0000313" key="2">
    <source>
        <dbReference type="EMBL" id="BCK55931.1"/>
    </source>
</evidence>
<comment type="subunit">
    <text evidence="1">Homotetramer.</text>
</comment>
<keyword evidence="1" id="KW-0560">Oxidoreductase</keyword>
<dbReference type="GO" id="GO:0004833">
    <property type="term" value="F:L-tryptophan 2,3-dioxygenase activity"/>
    <property type="evidence" value="ECO:0007669"/>
    <property type="project" value="UniProtKB-UniRule"/>
</dbReference>